<dbReference type="SMART" id="SM00217">
    <property type="entry name" value="WAP"/>
    <property type="match status" value="3"/>
</dbReference>
<organism evidence="3 4">
    <name type="scientific">Tegillarca granosa</name>
    <name type="common">Malaysian cockle</name>
    <name type="synonym">Anadara granosa</name>
    <dbReference type="NCBI Taxonomy" id="220873"/>
    <lineage>
        <taxon>Eukaryota</taxon>
        <taxon>Metazoa</taxon>
        <taxon>Spiralia</taxon>
        <taxon>Lophotrochozoa</taxon>
        <taxon>Mollusca</taxon>
        <taxon>Bivalvia</taxon>
        <taxon>Autobranchia</taxon>
        <taxon>Pteriomorphia</taxon>
        <taxon>Arcoida</taxon>
        <taxon>Arcoidea</taxon>
        <taxon>Arcidae</taxon>
        <taxon>Tegillarca</taxon>
    </lineage>
</organism>
<keyword evidence="4" id="KW-1185">Reference proteome</keyword>
<dbReference type="Pfam" id="PF00095">
    <property type="entry name" value="WAP"/>
    <property type="match status" value="3"/>
</dbReference>
<feature type="domain" description="WAP" evidence="2">
    <location>
        <begin position="1"/>
        <end position="45"/>
    </location>
</feature>
<protein>
    <recommendedName>
        <fullName evidence="2">WAP domain-containing protein</fullName>
    </recommendedName>
</protein>
<proteinExistence type="predicted"/>
<feature type="domain" description="WAP" evidence="2">
    <location>
        <begin position="46"/>
        <end position="93"/>
    </location>
</feature>
<dbReference type="PROSITE" id="PS51390">
    <property type="entry name" value="WAP"/>
    <property type="match status" value="2"/>
</dbReference>
<evidence type="ECO:0000259" key="2">
    <source>
        <dbReference type="PROSITE" id="PS51390"/>
    </source>
</evidence>
<comment type="caution">
    <text evidence="3">The sequence shown here is derived from an EMBL/GenBank/DDBJ whole genome shotgun (WGS) entry which is preliminary data.</text>
</comment>
<dbReference type="PANTHER" id="PTHR19441">
    <property type="entry name" value="WHEY ACDIC PROTEIN WAP"/>
    <property type="match status" value="1"/>
</dbReference>
<dbReference type="Gene3D" id="4.10.75.10">
    <property type="entry name" value="Elafin-like"/>
    <property type="match status" value="3"/>
</dbReference>
<dbReference type="EMBL" id="JARBDR010000342">
    <property type="protein sequence ID" value="KAJ8314365.1"/>
    <property type="molecule type" value="Genomic_DNA"/>
</dbReference>
<dbReference type="PRINTS" id="PR00003">
    <property type="entry name" value="4DISULPHCORE"/>
</dbReference>
<dbReference type="PANTHER" id="PTHR19441:SF91">
    <property type="entry name" value="WAP DOMAIN-CONTAINING PROTEIN"/>
    <property type="match status" value="1"/>
</dbReference>
<feature type="non-terminal residue" evidence="3">
    <location>
        <position position="249"/>
    </location>
</feature>
<reference evidence="3 4" key="1">
    <citation type="submission" date="2022-12" db="EMBL/GenBank/DDBJ databases">
        <title>Chromosome-level genome of Tegillarca granosa.</title>
        <authorList>
            <person name="Kim J."/>
        </authorList>
    </citation>
    <scope>NUCLEOTIDE SEQUENCE [LARGE SCALE GENOMIC DNA]</scope>
    <source>
        <strain evidence="3">Teg-2019</strain>
        <tissue evidence="3">Adductor muscle</tissue>
    </source>
</reference>
<sequence>EKPGTCPADIGGVGPCVSRCGSDGDCPGKFKCCSNGCGQECQKPAFKTKKGHCPVLKKGTIGTCVEGCSGDHSCPGVQKCCSNGCGHTCQNPVKPGNCPAFKSDLITICLVECNGDYSCPGSQKCCTPTPKHPCKRGVPEKDKFGNEICCSGCFVPNRCSRGYVCVDRTPGSHLGVCCLSEGNKPTRGCKFGKPLGRCGKNRICPRGYSCQRDGGLCCRKYILELKRRKDVYLNYMLYYIILYYIILYY</sequence>
<dbReference type="SUPFAM" id="SSF57256">
    <property type="entry name" value="Elafin-like"/>
    <property type="match status" value="3"/>
</dbReference>
<dbReference type="Proteomes" id="UP001217089">
    <property type="component" value="Unassembled WGS sequence"/>
</dbReference>
<feature type="non-terminal residue" evidence="3">
    <location>
        <position position="1"/>
    </location>
</feature>
<dbReference type="InterPro" id="IPR050514">
    <property type="entry name" value="WAP_four-disulfide_core"/>
</dbReference>
<keyword evidence="1" id="KW-0472">Membrane</keyword>
<evidence type="ECO:0000256" key="1">
    <source>
        <dbReference type="SAM" id="Phobius"/>
    </source>
</evidence>
<dbReference type="InterPro" id="IPR036645">
    <property type="entry name" value="Elafin-like_sf"/>
</dbReference>
<accession>A0ABQ9FDJ2</accession>
<dbReference type="CDD" id="cd00199">
    <property type="entry name" value="WAP"/>
    <property type="match status" value="1"/>
</dbReference>
<evidence type="ECO:0000313" key="4">
    <source>
        <dbReference type="Proteomes" id="UP001217089"/>
    </source>
</evidence>
<evidence type="ECO:0000313" key="3">
    <source>
        <dbReference type="EMBL" id="KAJ8314365.1"/>
    </source>
</evidence>
<keyword evidence="1" id="KW-1133">Transmembrane helix</keyword>
<name>A0ABQ9FDJ2_TEGGR</name>
<keyword evidence="1" id="KW-0812">Transmembrane</keyword>
<dbReference type="InterPro" id="IPR008197">
    <property type="entry name" value="WAP_dom"/>
</dbReference>
<feature type="transmembrane region" description="Helical" evidence="1">
    <location>
        <begin position="231"/>
        <end position="248"/>
    </location>
</feature>
<gene>
    <name evidence="3" type="ORF">KUTeg_008926</name>
</gene>